<evidence type="ECO:0000259" key="4">
    <source>
        <dbReference type="Pfam" id="PF00437"/>
    </source>
</evidence>
<dbReference type="RefSeq" id="WP_029510269.1">
    <property type="nucleotide sequence ID" value="NZ_DAITWI010000007.1"/>
</dbReference>
<dbReference type="NCBIfam" id="NF041000">
    <property type="entry name" value="ATPase_ComGA"/>
    <property type="match status" value="1"/>
</dbReference>
<protein>
    <submittedName>
        <fullName evidence="5">Type II secretory pathway protein</fullName>
    </submittedName>
</protein>
<dbReference type="AlphaFoldDB" id="A0A6L7A9Y3"/>
<dbReference type="GO" id="GO:0005524">
    <property type="term" value="F:ATP binding"/>
    <property type="evidence" value="ECO:0007669"/>
    <property type="project" value="UniProtKB-KW"/>
</dbReference>
<sequence>METILEAAIANHANDIYLLPLSETHYSVKFHIDGRATQHVTLTTVAAQQMIAAVKYRAKMNISERRRPQLGRFSHKDIWIRVSTVGDFLNRETLVLRLIYQKDQRQNWLAATQFEQLYQHMPSAGLFLIAGPTGSGKTTTLYRLLERLAEDKLVLTIEDPVEIQQSKFVQLQVNDDAGIHYEDLIKVALRHRPEILLVGEIRDQLTAAAVVRAALSGHLVLSTIHAMSARDVILRLRDLGVEPAQLAVALTDVVYQRLVTTTQQQQAAIIDHLGSDDIARVLQGQTVPKFSSQWQEVLAHALATNKISKAHYYHFTQL</sequence>
<dbReference type="GO" id="GO:0005886">
    <property type="term" value="C:plasma membrane"/>
    <property type="evidence" value="ECO:0007669"/>
    <property type="project" value="TreeGrafter"/>
</dbReference>
<name>A0A6L7A9Y3_LEULA</name>
<dbReference type="Gene3D" id="3.30.450.90">
    <property type="match status" value="1"/>
</dbReference>
<dbReference type="Pfam" id="PF00437">
    <property type="entry name" value="T2SSE"/>
    <property type="match status" value="1"/>
</dbReference>
<comment type="similarity">
    <text evidence="1">Belongs to the GSP E family.</text>
</comment>
<proteinExistence type="inferred from homology"/>
<dbReference type="CDD" id="cd01129">
    <property type="entry name" value="PulE-GspE-like"/>
    <property type="match status" value="1"/>
</dbReference>
<feature type="domain" description="Bacterial type II secretion system protein E" evidence="4">
    <location>
        <begin position="3"/>
        <end position="266"/>
    </location>
</feature>
<dbReference type="InterPro" id="IPR001482">
    <property type="entry name" value="T2SS/T4SS_dom"/>
</dbReference>
<keyword evidence="2" id="KW-0547">Nucleotide-binding</keyword>
<dbReference type="PANTHER" id="PTHR30258">
    <property type="entry name" value="TYPE II SECRETION SYSTEM PROTEIN GSPE-RELATED"/>
    <property type="match status" value="1"/>
</dbReference>
<dbReference type="SUPFAM" id="SSF52540">
    <property type="entry name" value="P-loop containing nucleoside triphosphate hydrolases"/>
    <property type="match status" value="1"/>
</dbReference>
<comment type="caution">
    <text evidence="5">The sequence shown here is derived from an EMBL/GenBank/DDBJ whole genome shotgun (WGS) entry which is preliminary data.</text>
</comment>
<evidence type="ECO:0000256" key="1">
    <source>
        <dbReference type="ARBA" id="ARBA00006611"/>
    </source>
</evidence>
<evidence type="ECO:0000256" key="3">
    <source>
        <dbReference type="ARBA" id="ARBA00022840"/>
    </source>
</evidence>
<dbReference type="Gene3D" id="3.40.50.300">
    <property type="entry name" value="P-loop containing nucleotide triphosphate hydrolases"/>
    <property type="match status" value="1"/>
</dbReference>
<dbReference type="PANTHER" id="PTHR30258:SF2">
    <property type="entry name" value="COMG OPERON PROTEIN 1"/>
    <property type="match status" value="1"/>
</dbReference>
<dbReference type="GO" id="GO:0016887">
    <property type="term" value="F:ATP hydrolysis activity"/>
    <property type="evidence" value="ECO:0007669"/>
    <property type="project" value="TreeGrafter"/>
</dbReference>
<dbReference type="InterPro" id="IPR027417">
    <property type="entry name" value="P-loop_NTPase"/>
</dbReference>
<evidence type="ECO:0000313" key="6">
    <source>
        <dbReference type="Proteomes" id="UP000478636"/>
    </source>
</evidence>
<evidence type="ECO:0000256" key="2">
    <source>
        <dbReference type="ARBA" id="ARBA00022741"/>
    </source>
</evidence>
<dbReference type="Proteomes" id="UP000478636">
    <property type="component" value="Unassembled WGS sequence"/>
</dbReference>
<evidence type="ECO:0000313" key="5">
    <source>
        <dbReference type="EMBL" id="MWN20632.1"/>
    </source>
</evidence>
<dbReference type="InterPro" id="IPR047667">
    <property type="entry name" value="ATPase_ComGA"/>
</dbReference>
<keyword evidence="3" id="KW-0067">ATP-binding</keyword>
<organism evidence="5 6">
    <name type="scientific">Leuconostoc lactis</name>
    <dbReference type="NCBI Taxonomy" id="1246"/>
    <lineage>
        <taxon>Bacteria</taxon>
        <taxon>Bacillati</taxon>
        <taxon>Bacillota</taxon>
        <taxon>Bacilli</taxon>
        <taxon>Lactobacillales</taxon>
        <taxon>Lactobacillaceae</taxon>
        <taxon>Leuconostoc</taxon>
    </lineage>
</organism>
<gene>
    <name evidence="5" type="ORF">GQS40_01475</name>
</gene>
<accession>A0A6L7A9Y3</accession>
<reference evidence="5 6" key="1">
    <citation type="submission" date="2019-12" db="EMBL/GenBank/DDBJ databases">
        <title>Complete genome sequence of Leuconostoc lactis strain AVN1 provides insights into metabolic potential.</title>
        <authorList>
            <person name="Besrour N."/>
            <person name="Najjari A."/>
            <person name="Fhoula I."/>
            <person name="Jaballah S."/>
            <person name="Klibi N."/>
            <person name="Ouzari H.I."/>
        </authorList>
    </citation>
    <scope>NUCLEOTIDE SEQUENCE [LARGE SCALE GENOMIC DNA]</scope>
    <source>
        <strain evidence="5 6">AVN1</strain>
    </source>
</reference>
<dbReference type="EMBL" id="WSZI01000008">
    <property type="protein sequence ID" value="MWN20632.1"/>
    <property type="molecule type" value="Genomic_DNA"/>
</dbReference>